<sequence>MENSRFQVKRRMPPFYFQAFPPQSRTAPLQKMLYCRIDCTNPAAKQWLFQKKRRFNQGCGSVSYKNSSVLWHLAEKREPDFEKSDGEIKTNSVVHVQVSA</sequence>
<gene>
    <name evidence="1" type="ORF">BBI04_018890</name>
</gene>
<comment type="caution">
    <text evidence="1">The sequence shown here is derived from an EMBL/GenBank/DDBJ whole genome shotgun (WGS) entry which is preliminary data.</text>
</comment>
<dbReference type="RefSeq" id="WP_141747322.1">
    <property type="nucleotide sequence ID" value="NZ_MBEV02000010.1"/>
</dbReference>
<accession>A0ABD6GBP6</accession>
<protein>
    <submittedName>
        <fullName evidence="1">Uncharacterized protein</fullName>
    </submittedName>
</protein>
<dbReference type="AlphaFoldDB" id="A0ABD6GBP6"/>
<evidence type="ECO:0000313" key="2">
    <source>
        <dbReference type="Proteomes" id="UP000175993"/>
    </source>
</evidence>
<organism evidence="1 2">
    <name type="scientific">Agrobacterium vitis</name>
    <name type="common">Rhizobium vitis</name>
    <dbReference type="NCBI Taxonomy" id="373"/>
    <lineage>
        <taxon>Bacteria</taxon>
        <taxon>Pseudomonadati</taxon>
        <taxon>Pseudomonadota</taxon>
        <taxon>Alphaproteobacteria</taxon>
        <taxon>Hyphomicrobiales</taxon>
        <taxon>Rhizobiaceae</taxon>
        <taxon>Rhizobium/Agrobacterium group</taxon>
        <taxon>Agrobacterium</taxon>
    </lineage>
</organism>
<evidence type="ECO:0000313" key="1">
    <source>
        <dbReference type="EMBL" id="MUP06867.1"/>
    </source>
</evidence>
<dbReference type="Proteomes" id="UP000175993">
    <property type="component" value="Unassembled WGS sequence"/>
</dbReference>
<name>A0ABD6GBP6_AGRVI</name>
<proteinExistence type="predicted"/>
<dbReference type="EMBL" id="MBEV02000010">
    <property type="protein sequence ID" value="MUP06867.1"/>
    <property type="molecule type" value="Genomic_DNA"/>
</dbReference>
<reference evidence="1 2" key="1">
    <citation type="submission" date="2019-11" db="EMBL/GenBank/DDBJ databases">
        <title>Whole-genome sequencing of Allorhizobium vitis.</title>
        <authorList>
            <person name="Gan H.M."/>
            <person name="Savka M.A."/>
        </authorList>
    </citation>
    <scope>NUCLEOTIDE SEQUENCE [LARGE SCALE GENOMIC DNA]</scope>
    <source>
        <strain evidence="1 2">AB4</strain>
    </source>
</reference>